<evidence type="ECO:0000259" key="10">
    <source>
        <dbReference type="Pfam" id="PF09090"/>
    </source>
</evidence>
<dbReference type="InterPro" id="IPR016024">
    <property type="entry name" value="ARM-type_fold"/>
</dbReference>
<evidence type="ECO:0000256" key="4">
    <source>
        <dbReference type="ARBA" id="ARBA00023042"/>
    </source>
</evidence>
<keyword evidence="6" id="KW-0508">mRNA splicing</keyword>
<feature type="compositionally biased region" description="Acidic residues" evidence="8">
    <location>
        <begin position="540"/>
        <end position="558"/>
    </location>
</feature>
<dbReference type="OMA" id="AYMILEV"/>
<dbReference type="GO" id="GO:0005634">
    <property type="term" value="C:nucleus"/>
    <property type="evidence" value="ECO:0007669"/>
    <property type="project" value="UniProtKB-SubCell"/>
</dbReference>
<comment type="subcellular location">
    <subcellularLocation>
        <location evidence="1">Nucleus</location>
    </subcellularLocation>
</comment>
<dbReference type="Proteomes" id="UP000264820">
    <property type="component" value="Unplaced"/>
</dbReference>
<evidence type="ECO:0000256" key="5">
    <source>
        <dbReference type="ARBA" id="ARBA00023158"/>
    </source>
</evidence>
<evidence type="ECO:0000256" key="2">
    <source>
        <dbReference type="ARBA" id="ARBA00007413"/>
    </source>
</evidence>
<reference evidence="11" key="1">
    <citation type="submission" date="2025-08" db="UniProtKB">
        <authorList>
            <consortium name="Ensembl"/>
        </authorList>
    </citation>
    <scope>IDENTIFICATION</scope>
</reference>
<dbReference type="GeneTree" id="ENSGT00390000001733"/>
<dbReference type="GO" id="GO:0005846">
    <property type="term" value="C:nuclear cap binding complex"/>
    <property type="evidence" value="ECO:0007669"/>
    <property type="project" value="InterPro"/>
</dbReference>
<dbReference type="PANTHER" id="PTHR12412">
    <property type="entry name" value="CAP BINDING PROTEIN"/>
    <property type="match status" value="1"/>
</dbReference>
<dbReference type="GO" id="GO:0008380">
    <property type="term" value="P:RNA splicing"/>
    <property type="evidence" value="ECO:0007669"/>
    <property type="project" value="UniProtKB-KW"/>
</dbReference>
<accession>A0A3Q3D7Y9</accession>
<dbReference type="GO" id="GO:0050684">
    <property type="term" value="P:regulation of mRNA processing"/>
    <property type="evidence" value="ECO:0007669"/>
    <property type="project" value="TreeGrafter"/>
</dbReference>
<organism evidence="11 12">
    <name type="scientific">Hippocampus comes</name>
    <name type="common">Tiger tail seahorse</name>
    <dbReference type="NCBI Taxonomy" id="109280"/>
    <lineage>
        <taxon>Eukaryota</taxon>
        <taxon>Metazoa</taxon>
        <taxon>Chordata</taxon>
        <taxon>Craniata</taxon>
        <taxon>Vertebrata</taxon>
        <taxon>Euteleostomi</taxon>
        <taxon>Actinopterygii</taxon>
        <taxon>Neopterygii</taxon>
        <taxon>Teleostei</taxon>
        <taxon>Neoteleostei</taxon>
        <taxon>Acanthomorphata</taxon>
        <taxon>Syngnathiaria</taxon>
        <taxon>Syngnathiformes</taxon>
        <taxon>Syngnathoidei</taxon>
        <taxon>Syngnathidae</taxon>
        <taxon>Hippocampus</taxon>
    </lineage>
</organism>
<dbReference type="GO" id="GO:0000339">
    <property type="term" value="F:RNA cap binding"/>
    <property type="evidence" value="ECO:0007669"/>
    <property type="project" value="InterPro"/>
</dbReference>
<dbReference type="Gene3D" id="1.25.40.180">
    <property type="match status" value="3"/>
</dbReference>
<keyword evidence="4" id="KW-0506">mRNA capping</keyword>
<dbReference type="SUPFAM" id="SSF48371">
    <property type="entry name" value="ARM repeat"/>
    <property type="match status" value="3"/>
</dbReference>
<dbReference type="SMR" id="A0A3Q3D7Y9"/>
<comment type="similarity">
    <text evidence="2">Belongs to the NCBP1 family.</text>
</comment>
<feature type="domain" description="MIF4G-like type 1" evidence="9">
    <location>
        <begin position="204"/>
        <end position="332"/>
    </location>
</feature>
<evidence type="ECO:0000256" key="1">
    <source>
        <dbReference type="ARBA" id="ARBA00004123"/>
    </source>
</evidence>
<dbReference type="GO" id="GO:0003729">
    <property type="term" value="F:mRNA binding"/>
    <property type="evidence" value="ECO:0007669"/>
    <property type="project" value="TreeGrafter"/>
</dbReference>
<dbReference type="FunFam" id="1.25.40.180:FF:000010">
    <property type="entry name" value="Nuclear cap-binding protein subunit 1"/>
    <property type="match status" value="1"/>
</dbReference>
<dbReference type="STRING" id="109280.ENSHCOP00000005279"/>
<evidence type="ECO:0000256" key="8">
    <source>
        <dbReference type="SAM" id="MobiDB-lite"/>
    </source>
</evidence>
<evidence type="ECO:0000259" key="9">
    <source>
        <dbReference type="Pfam" id="PF09088"/>
    </source>
</evidence>
<keyword evidence="7" id="KW-0539">Nucleus</keyword>
<evidence type="ECO:0000256" key="3">
    <source>
        <dbReference type="ARBA" id="ARBA00022664"/>
    </source>
</evidence>
<evidence type="ECO:0000256" key="7">
    <source>
        <dbReference type="ARBA" id="ARBA00023242"/>
    </source>
</evidence>
<proteinExistence type="inferred from homology"/>
<dbReference type="GO" id="GO:0031047">
    <property type="term" value="P:regulatory ncRNA-mediated gene silencing"/>
    <property type="evidence" value="ECO:0007669"/>
    <property type="project" value="UniProtKB-KW"/>
</dbReference>
<keyword evidence="3" id="KW-0507">mRNA processing</keyword>
<dbReference type="InterPro" id="IPR015174">
    <property type="entry name" value="MIF4G-like_typ-2"/>
</dbReference>
<dbReference type="Pfam" id="PF09088">
    <property type="entry name" value="MIF4G_like"/>
    <property type="match status" value="1"/>
</dbReference>
<dbReference type="GO" id="GO:0006370">
    <property type="term" value="P:7-methylguanosine mRNA capping"/>
    <property type="evidence" value="ECO:0007669"/>
    <property type="project" value="UniProtKB-KW"/>
</dbReference>
<dbReference type="PANTHER" id="PTHR12412:SF2">
    <property type="entry name" value="NUCLEAR CAP-BINDING PROTEIN SUBUNIT 1"/>
    <property type="match status" value="1"/>
</dbReference>
<dbReference type="GO" id="GO:0006406">
    <property type="term" value="P:mRNA export from nucleus"/>
    <property type="evidence" value="ECO:0007669"/>
    <property type="project" value="InterPro"/>
</dbReference>
<feature type="region of interest" description="Disordered" evidence="8">
    <location>
        <begin position="526"/>
        <end position="565"/>
    </location>
</feature>
<reference evidence="11" key="2">
    <citation type="submission" date="2025-09" db="UniProtKB">
        <authorList>
            <consortium name="Ensembl"/>
        </authorList>
    </citation>
    <scope>IDENTIFICATION</scope>
</reference>
<protein>
    <submittedName>
        <fullName evidence="11">Nuclear cap binding protein subunit 1</fullName>
    </submittedName>
</protein>
<dbReference type="AlphaFoldDB" id="A0A3Q3D7Y9"/>
<dbReference type="GO" id="GO:0000184">
    <property type="term" value="P:nuclear-transcribed mRNA catabolic process, nonsense-mediated decay"/>
    <property type="evidence" value="ECO:0007669"/>
    <property type="project" value="TreeGrafter"/>
</dbReference>
<evidence type="ECO:0000256" key="6">
    <source>
        <dbReference type="ARBA" id="ARBA00023187"/>
    </source>
</evidence>
<dbReference type="Pfam" id="PF09090">
    <property type="entry name" value="MIF4G_like_2"/>
    <property type="match status" value="1"/>
</dbReference>
<dbReference type="Ensembl" id="ENSHCOT00000005641.1">
    <property type="protein sequence ID" value="ENSHCOP00000005279.1"/>
    <property type="gene ID" value="ENSHCOG00000000204.1"/>
</dbReference>
<feature type="compositionally biased region" description="Basic and acidic residues" evidence="8">
    <location>
        <begin position="526"/>
        <end position="539"/>
    </location>
</feature>
<dbReference type="InterPro" id="IPR027159">
    <property type="entry name" value="CBP80"/>
</dbReference>
<name>A0A3Q3D7Y9_HIPCM</name>
<evidence type="ECO:0000313" key="12">
    <source>
        <dbReference type="Proteomes" id="UP000264820"/>
    </source>
</evidence>
<feature type="domain" description="MIF4G-like type 2" evidence="10">
    <location>
        <begin position="347"/>
        <end position="626"/>
    </location>
</feature>
<dbReference type="InterPro" id="IPR015172">
    <property type="entry name" value="MIF4G-like_typ-1"/>
</dbReference>
<sequence length="658" mass="76972">MNIFCFVLVKSGTHKEPCALSIWTSALCVRGHFMSFIPTSLLLCTFLIKCKKIYMYTFFFKMMEKSLTLLSKIFSRKVSLFLLNKRRSKTHLPMLQVWTAEKPHPQEEYLDCLWAQIQKLKKDRWQERHILRPYIAFDSVLCEALQHNLPPFTPPGHMPDAEYPMPRVIFRMFDYTDAPEIRYPLFVPHWGNLHAAQLLSYPGKNKIPLNYHIVEVIFGELFQLPSPPHIDVMYTSLLIELCKLQPGSLPQVLAQATEMLYMRLDTMNTTCIDRLINWFSHHLSNFQFRWSWDDWADCLTLDLEKPKPKFVKEVLEKCMRLSYHQRIVEIVPPTFAALIPAEPVFIYKYADESASLLPGYAMSVTVCNAIKNRASNEEILTILKDVPNPNQDDDDDEGESFNPLKVDVFLQTLLHLAAKSFSHSFSALGKFHEILKNLTESDEGKLHILKVVYQAWKNHPQMIAVLVDKMIRTQIVDCAAVANWLFSQDMAHEFTRLYIWEILHSTIRKMNKHVQKIQKELEEAKDKLEKQQNKRPRDSGDEEDMEKNSEDEEGQLEEQIDRLQEKVESAQSEQKNLFLVIFQRFIMLLTEHLVRCETGSVNVSTPWYKNCVERLQQIFLMHHVTIQQYMGTLENLLFTAELDHHILAVYQQFCALQL</sequence>
<keyword evidence="5" id="KW-0943">RNA-mediated gene silencing</keyword>
<keyword evidence="12" id="KW-1185">Reference proteome</keyword>
<evidence type="ECO:0000313" key="11">
    <source>
        <dbReference type="Ensembl" id="ENSHCOP00000005279.1"/>
    </source>
</evidence>